<comment type="cofactor">
    <cofactor evidence="9">
        <name>pyruvate</name>
        <dbReference type="ChEBI" id="CHEBI:15361"/>
    </cofactor>
    <text evidence="9">Binds 1 pyruvoyl group covalently per subunit.</text>
</comment>
<keyword evidence="7 9" id="KW-0704">Schiff base</keyword>
<keyword evidence="1 9" id="KW-0963">Cytoplasm</keyword>
<keyword evidence="11" id="KW-1185">Reference proteome</keyword>
<keyword evidence="6 9" id="KW-0456">Lyase</keyword>
<dbReference type="PIRSF" id="PIRSF006246">
    <property type="entry name" value="Asp_decarbox"/>
    <property type="match status" value="1"/>
</dbReference>
<comment type="function">
    <text evidence="9">Catalyzes the pyruvoyl-dependent decarboxylation of aspartate to produce beta-alanine.</text>
</comment>
<comment type="pathway">
    <text evidence="9">Cofactor biosynthesis; (R)-pantothenate biosynthesis; beta-alanine from L-aspartate: step 1/1.</text>
</comment>
<dbReference type="Proteomes" id="UP001500657">
    <property type="component" value="Unassembled WGS sequence"/>
</dbReference>
<evidence type="ECO:0000313" key="11">
    <source>
        <dbReference type="Proteomes" id="UP001500657"/>
    </source>
</evidence>
<evidence type="ECO:0000256" key="6">
    <source>
        <dbReference type="ARBA" id="ARBA00023239"/>
    </source>
</evidence>
<feature type="binding site" evidence="9">
    <location>
        <begin position="83"/>
        <end position="85"/>
    </location>
    <ligand>
        <name>substrate</name>
    </ligand>
</feature>
<reference evidence="10 11" key="1">
    <citation type="journal article" date="2019" name="Int. J. Syst. Evol. Microbiol.">
        <title>The Global Catalogue of Microorganisms (GCM) 10K type strain sequencing project: providing services to taxonomists for standard genome sequencing and annotation.</title>
        <authorList>
            <consortium name="The Broad Institute Genomics Platform"/>
            <consortium name="The Broad Institute Genome Sequencing Center for Infectious Disease"/>
            <person name="Wu L."/>
            <person name="Ma J."/>
        </authorList>
    </citation>
    <scope>NUCLEOTIDE SEQUENCE [LARGE SCALE GENOMIC DNA]</scope>
    <source>
        <strain evidence="10 11">JCM 16242</strain>
    </source>
</reference>
<feature type="modified residue" description="Pyruvic acid (Ser)" evidence="9">
    <location>
        <position position="35"/>
    </location>
</feature>
<accession>A0ABN0UTU6</accession>
<dbReference type="PANTHER" id="PTHR21012">
    <property type="entry name" value="ASPARTATE 1-DECARBOXYLASE"/>
    <property type="match status" value="1"/>
</dbReference>
<dbReference type="Pfam" id="PF02261">
    <property type="entry name" value="Asp_decarbox"/>
    <property type="match status" value="1"/>
</dbReference>
<comment type="subunit">
    <text evidence="9">Heterooctamer of four alpha and four beta subunits.</text>
</comment>
<feature type="binding site" evidence="9">
    <location>
        <position position="67"/>
    </location>
    <ligand>
        <name>substrate</name>
    </ligand>
</feature>
<keyword evidence="5 9" id="KW-0865">Zymogen</keyword>
<comment type="similarity">
    <text evidence="9">Belongs to the PanD family.</text>
</comment>
<evidence type="ECO:0000256" key="1">
    <source>
        <dbReference type="ARBA" id="ARBA00022490"/>
    </source>
</evidence>
<keyword evidence="8 9" id="KW-0670">Pyruvate</keyword>
<evidence type="ECO:0000313" key="10">
    <source>
        <dbReference type="EMBL" id="GAA0261356.1"/>
    </source>
</evidence>
<evidence type="ECO:0000256" key="9">
    <source>
        <dbReference type="HAMAP-Rule" id="MF_00446"/>
    </source>
</evidence>
<dbReference type="EC" id="4.1.1.11" evidence="9"/>
<sequence>MRSSLLEIIVMHLNMLKAKIHRATVTHAELHYEGSIAIDGVLLDASGIREYEQIHAWNVNSGQRFVTYALRAEEGSGIISVNGSAARSAQPGDLVIIAAFVQLSEAELETYQPTLVYVGAHNRISHTNRAIPKQMAGIS</sequence>
<dbReference type="SUPFAM" id="SSF50692">
    <property type="entry name" value="ADC-like"/>
    <property type="match status" value="1"/>
</dbReference>
<keyword evidence="3 9" id="KW-0210">Decarboxylase</keyword>
<feature type="active site" description="Schiff-base intermediate with substrate; via pyruvic acid" evidence="9">
    <location>
        <position position="35"/>
    </location>
</feature>
<proteinExistence type="inferred from homology"/>
<evidence type="ECO:0000256" key="7">
    <source>
        <dbReference type="ARBA" id="ARBA00023270"/>
    </source>
</evidence>
<dbReference type="NCBIfam" id="TIGR00223">
    <property type="entry name" value="panD"/>
    <property type="match status" value="1"/>
</dbReference>
<organism evidence="10 11">
    <name type="scientific">Rhodanobacter caeni</name>
    <dbReference type="NCBI Taxonomy" id="657654"/>
    <lineage>
        <taxon>Bacteria</taxon>
        <taxon>Pseudomonadati</taxon>
        <taxon>Pseudomonadota</taxon>
        <taxon>Gammaproteobacteria</taxon>
        <taxon>Lysobacterales</taxon>
        <taxon>Rhodanobacteraceae</taxon>
        <taxon>Rhodanobacter</taxon>
    </lineage>
</organism>
<gene>
    <name evidence="9" type="primary">panD</name>
    <name evidence="10" type="ORF">GCM10009126_28620</name>
</gene>
<dbReference type="HAMAP" id="MF_00446">
    <property type="entry name" value="PanD"/>
    <property type="match status" value="1"/>
</dbReference>
<comment type="PTM">
    <text evidence="9">Is synthesized initially as an inactive proenzyme, which is activated by self-cleavage at a specific serine bond to produce a beta-subunit with a hydroxyl group at its C-terminus and an alpha-subunit with a pyruvoyl group at its N-terminus.</text>
</comment>
<comment type="subcellular location">
    <subcellularLocation>
        <location evidence="9">Cytoplasm</location>
    </subcellularLocation>
</comment>
<dbReference type="InterPro" id="IPR009010">
    <property type="entry name" value="Asp_de-COase-like_dom_sf"/>
</dbReference>
<feature type="chain" id="PRO_5044916325" description="Aspartate 1-decarboxylase alpha chain" evidence="9">
    <location>
        <begin position="35"/>
        <end position="139"/>
    </location>
</feature>
<evidence type="ECO:0000256" key="2">
    <source>
        <dbReference type="ARBA" id="ARBA00022655"/>
    </source>
</evidence>
<dbReference type="Gene3D" id="2.40.40.20">
    <property type="match status" value="1"/>
</dbReference>
<protein>
    <recommendedName>
        <fullName evidence="9">Aspartate 1-decarboxylase</fullName>
        <ecNumber evidence="9">4.1.1.11</ecNumber>
    </recommendedName>
    <alternativeName>
        <fullName evidence="9">Aspartate alpha-decarboxylase</fullName>
    </alternativeName>
    <component>
        <recommendedName>
            <fullName evidence="9">Aspartate 1-decarboxylase beta chain</fullName>
        </recommendedName>
    </component>
    <component>
        <recommendedName>
            <fullName evidence="9">Aspartate 1-decarboxylase alpha chain</fullName>
        </recommendedName>
    </component>
</protein>
<keyword evidence="4 9" id="KW-0068">Autocatalytic cleavage</keyword>
<evidence type="ECO:0000256" key="4">
    <source>
        <dbReference type="ARBA" id="ARBA00022813"/>
    </source>
</evidence>
<evidence type="ECO:0000256" key="3">
    <source>
        <dbReference type="ARBA" id="ARBA00022793"/>
    </source>
</evidence>
<evidence type="ECO:0000256" key="5">
    <source>
        <dbReference type="ARBA" id="ARBA00023145"/>
    </source>
</evidence>
<feature type="chain" id="PRO_5044916326" description="Aspartate 1-decarboxylase beta chain" evidence="9">
    <location>
        <begin position="1"/>
        <end position="34"/>
    </location>
</feature>
<dbReference type="PANTHER" id="PTHR21012:SF0">
    <property type="entry name" value="ASPARTATE 1-DECARBOXYLASE"/>
    <property type="match status" value="1"/>
</dbReference>
<dbReference type="EMBL" id="BAAAFO010000004">
    <property type="protein sequence ID" value="GAA0261356.1"/>
    <property type="molecule type" value="Genomic_DNA"/>
</dbReference>
<comment type="caution">
    <text evidence="10">The sequence shown here is derived from an EMBL/GenBank/DDBJ whole genome shotgun (WGS) entry which is preliminary data.</text>
</comment>
<dbReference type="InterPro" id="IPR003190">
    <property type="entry name" value="Asp_decarbox"/>
</dbReference>
<name>A0ABN0UTU6_9GAMM</name>
<dbReference type="CDD" id="cd06919">
    <property type="entry name" value="Asp_decarbox"/>
    <property type="match status" value="1"/>
</dbReference>
<keyword evidence="2 9" id="KW-0566">Pantothenate biosynthesis</keyword>
<comment type="catalytic activity">
    <reaction evidence="9">
        <text>L-aspartate + H(+) = beta-alanine + CO2</text>
        <dbReference type="Rhea" id="RHEA:19497"/>
        <dbReference type="ChEBI" id="CHEBI:15378"/>
        <dbReference type="ChEBI" id="CHEBI:16526"/>
        <dbReference type="ChEBI" id="CHEBI:29991"/>
        <dbReference type="ChEBI" id="CHEBI:57966"/>
        <dbReference type="EC" id="4.1.1.11"/>
    </reaction>
</comment>
<evidence type="ECO:0000256" key="8">
    <source>
        <dbReference type="ARBA" id="ARBA00023317"/>
    </source>
</evidence>
<feature type="active site" description="Proton donor" evidence="9">
    <location>
        <position position="68"/>
    </location>
</feature>